<gene>
    <name evidence="1" type="ORF">UFOVP787_87</name>
</gene>
<dbReference type="EMBL" id="LR796734">
    <property type="protein sequence ID" value="CAB4162677.1"/>
    <property type="molecule type" value="Genomic_DNA"/>
</dbReference>
<accession>A0A6J5NUM2</accession>
<proteinExistence type="predicted"/>
<sequence>MEHINNKFDVEEELSLSILKSIDLMVFLGIKHEITKRNTIVLNSVVYDQIDEDIRMTLQEINWIREHNGQTKVQLVSGIWTMIVDFEMNGKKYQFLTPVDNEKWFEEMKNKFDFN</sequence>
<evidence type="ECO:0000313" key="1">
    <source>
        <dbReference type="EMBL" id="CAB4162677.1"/>
    </source>
</evidence>
<organism evidence="1">
    <name type="scientific">uncultured Caudovirales phage</name>
    <dbReference type="NCBI Taxonomy" id="2100421"/>
    <lineage>
        <taxon>Viruses</taxon>
        <taxon>Duplodnaviria</taxon>
        <taxon>Heunggongvirae</taxon>
        <taxon>Uroviricota</taxon>
        <taxon>Caudoviricetes</taxon>
        <taxon>Peduoviridae</taxon>
        <taxon>Maltschvirus</taxon>
        <taxon>Maltschvirus maltsch</taxon>
    </lineage>
</organism>
<name>A0A6J5NUM2_9CAUD</name>
<reference evidence="1" key="1">
    <citation type="submission" date="2020-04" db="EMBL/GenBank/DDBJ databases">
        <authorList>
            <person name="Chiriac C."/>
            <person name="Salcher M."/>
            <person name="Ghai R."/>
            <person name="Kavagutti S V."/>
        </authorList>
    </citation>
    <scope>NUCLEOTIDE SEQUENCE</scope>
</reference>
<protein>
    <submittedName>
        <fullName evidence="1">Uncharacterized protein</fullName>
    </submittedName>
</protein>